<dbReference type="PANTHER" id="PTHR36973">
    <property type="entry name" value="SLL1456 PROTEIN-RELATED"/>
    <property type="match status" value="1"/>
</dbReference>
<name>A0A1I1L6C7_9ACTN</name>
<keyword evidence="2" id="KW-0489">Methyltransferase</keyword>
<dbReference type="AlphaFoldDB" id="A0A1I1L6C7"/>
<dbReference type="RefSeq" id="WP_093838657.1">
    <property type="nucleotide sequence ID" value="NZ_FOLM01000005.1"/>
</dbReference>
<gene>
    <name evidence="2" type="ORF">SAMN05421773_10574</name>
</gene>
<dbReference type="GO" id="GO:0032259">
    <property type="term" value="P:methylation"/>
    <property type="evidence" value="ECO:0007669"/>
    <property type="project" value="UniProtKB-KW"/>
</dbReference>
<evidence type="ECO:0000313" key="3">
    <source>
        <dbReference type="Proteomes" id="UP000199207"/>
    </source>
</evidence>
<proteinExistence type="predicted"/>
<reference evidence="2 3" key="1">
    <citation type="submission" date="2016-10" db="EMBL/GenBank/DDBJ databases">
        <authorList>
            <person name="de Groot N.N."/>
        </authorList>
    </citation>
    <scope>NUCLEOTIDE SEQUENCE [LARGE SCALE GENOMIC DNA]</scope>
    <source>
        <strain evidence="2 3">CGMCC 4.5739</strain>
    </source>
</reference>
<keyword evidence="2" id="KW-0808">Transferase</keyword>
<dbReference type="SUPFAM" id="SSF53335">
    <property type="entry name" value="S-adenosyl-L-methionine-dependent methyltransferases"/>
    <property type="match status" value="1"/>
</dbReference>
<feature type="domain" description="Methyltransferase FkbM" evidence="1">
    <location>
        <begin position="44"/>
        <end position="205"/>
    </location>
</feature>
<dbReference type="InterPro" id="IPR053188">
    <property type="entry name" value="FkbM_Methyltransferase"/>
</dbReference>
<dbReference type="OrthoDB" id="4104638at2"/>
<sequence>MTVVHRIRNAVRRLGIDITRYPAGWSGPQLVQLLQAHGITVVLDVGANEGEYGAMLRRHGYRGKIVSFEPLSGPGKALRARTGADPGWSMHACALGEESGEITVNVSGNRGASSSVLPMLDRHAEAAPHARYIGTETVPLRRLDELWPEAAGPDDRVFLKIDVQGYEAQVLRGAGARAKECHGLQIEASFVPLYEGSPLLAEVLRTGQEELGLTLMAVIPGYVDPATGQMLQSDLVLFRESGRGGRRDEDGREGEAE</sequence>
<evidence type="ECO:0000259" key="1">
    <source>
        <dbReference type="Pfam" id="PF05050"/>
    </source>
</evidence>
<dbReference type="InterPro" id="IPR029063">
    <property type="entry name" value="SAM-dependent_MTases_sf"/>
</dbReference>
<evidence type="ECO:0000313" key="2">
    <source>
        <dbReference type="EMBL" id="SFC68617.1"/>
    </source>
</evidence>
<dbReference type="Pfam" id="PF05050">
    <property type="entry name" value="Methyltransf_21"/>
    <property type="match status" value="1"/>
</dbReference>
<accession>A0A1I1L6C7</accession>
<dbReference type="Proteomes" id="UP000199207">
    <property type="component" value="Unassembled WGS sequence"/>
</dbReference>
<keyword evidence="3" id="KW-1185">Reference proteome</keyword>
<dbReference type="NCBIfam" id="TIGR01444">
    <property type="entry name" value="fkbM_fam"/>
    <property type="match status" value="1"/>
</dbReference>
<dbReference type="STRING" id="910347.SAMN05421773_10574"/>
<dbReference type="PANTHER" id="PTHR36973:SF4">
    <property type="entry name" value="NODULATION PROTEIN"/>
    <property type="match status" value="1"/>
</dbReference>
<organism evidence="2 3">
    <name type="scientific">Streptomyces aidingensis</name>
    <dbReference type="NCBI Taxonomy" id="910347"/>
    <lineage>
        <taxon>Bacteria</taxon>
        <taxon>Bacillati</taxon>
        <taxon>Actinomycetota</taxon>
        <taxon>Actinomycetes</taxon>
        <taxon>Kitasatosporales</taxon>
        <taxon>Streptomycetaceae</taxon>
        <taxon>Streptomyces</taxon>
    </lineage>
</organism>
<dbReference type="GO" id="GO:0008171">
    <property type="term" value="F:O-methyltransferase activity"/>
    <property type="evidence" value="ECO:0007669"/>
    <property type="project" value="TreeGrafter"/>
</dbReference>
<dbReference type="EMBL" id="FOLM01000005">
    <property type="protein sequence ID" value="SFC68617.1"/>
    <property type="molecule type" value="Genomic_DNA"/>
</dbReference>
<dbReference type="Gene3D" id="3.40.50.150">
    <property type="entry name" value="Vaccinia Virus protein VP39"/>
    <property type="match status" value="1"/>
</dbReference>
<dbReference type="InterPro" id="IPR006342">
    <property type="entry name" value="FkbM_mtfrase"/>
</dbReference>
<protein>
    <submittedName>
        <fullName evidence="2">Methyltransferase, FkbM family</fullName>
    </submittedName>
</protein>